<dbReference type="InterPro" id="IPR020846">
    <property type="entry name" value="MFS_dom"/>
</dbReference>
<feature type="transmembrane region" description="Helical" evidence="10">
    <location>
        <begin position="221"/>
        <end position="241"/>
    </location>
</feature>
<keyword evidence="3" id="KW-1003">Cell membrane</keyword>
<feature type="transmembrane region" description="Helical" evidence="10">
    <location>
        <begin position="21"/>
        <end position="40"/>
    </location>
</feature>
<comment type="caution">
    <text evidence="12">The sequence shown here is derived from an EMBL/GenBank/DDBJ whole genome shotgun (WGS) entry which is preliminary data.</text>
</comment>
<dbReference type="RefSeq" id="WP_179642888.1">
    <property type="nucleotide sequence ID" value="NZ_BAAAYY010000001.1"/>
</dbReference>
<protein>
    <recommendedName>
        <fullName evidence="8">Multidrug efflux pump Tap</fullName>
    </recommendedName>
</protein>
<dbReference type="PANTHER" id="PTHR23513:SF9">
    <property type="entry name" value="ENTEROBACTIN EXPORTER ENTS"/>
    <property type="match status" value="1"/>
</dbReference>
<evidence type="ECO:0000259" key="11">
    <source>
        <dbReference type="PROSITE" id="PS50850"/>
    </source>
</evidence>
<evidence type="ECO:0000256" key="4">
    <source>
        <dbReference type="ARBA" id="ARBA00022692"/>
    </source>
</evidence>
<evidence type="ECO:0000256" key="1">
    <source>
        <dbReference type="ARBA" id="ARBA00004429"/>
    </source>
</evidence>
<evidence type="ECO:0000256" key="5">
    <source>
        <dbReference type="ARBA" id="ARBA00022989"/>
    </source>
</evidence>
<proteinExistence type="inferred from homology"/>
<feature type="transmembrane region" description="Helical" evidence="10">
    <location>
        <begin position="380"/>
        <end position="401"/>
    </location>
</feature>
<feature type="transmembrane region" description="Helical" evidence="10">
    <location>
        <begin position="83"/>
        <end position="105"/>
    </location>
</feature>
<gene>
    <name evidence="12" type="ORF">HDA32_001966</name>
</gene>
<keyword evidence="6 10" id="KW-0472">Membrane</keyword>
<feature type="transmembrane region" description="Helical" evidence="10">
    <location>
        <begin position="292"/>
        <end position="310"/>
    </location>
</feature>
<dbReference type="PANTHER" id="PTHR23513">
    <property type="entry name" value="INTEGRAL MEMBRANE EFFLUX PROTEIN-RELATED"/>
    <property type="match status" value="1"/>
</dbReference>
<evidence type="ECO:0000313" key="13">
    <source>
        <dbReference type="Proteomes" id="UP000589036"/>
    </source>
</evidence>
<dbReference type="Pfam" id="PF07690">
    <property type="entry name" value="MFS_1"/>
    <property type="match status" value="1"/>
</dbReference>
<evidence type="ECO:0000256" key="7">
    <source>
        <dbReference type="ARBA" id="ARBA00038075"/>
    </source>
</evidence>
<feature type="transmembrane region" description="Helical" evidence="10">
    <location>
        <begin position="111"/>
        <end position="133"/>
    </location>
</feature>
<dbReference type="Proteomes" id="UP000589036">
    <property type="component" value="Unassembled WGS sequence"/>
</dbReference>
<evidence type="ECO:0000256" key="9">
    <source>
        <dbReference type="SAM" id="MobiDB-lite"/>
    </source>
</evidence>
<dbReference type="NCBIfam" id="NF007792">
    <property type="entry name" value="PRK10489.1"/>
    <property type="match status" value="1"/>
</dbReference>
<keyword evidence="13" id="KW-1185">Reference proteome</keyword>
<dbReference type="AlphaFoldDB" id="A0A852TR25"/>
<organism evidence="12 13">
    <name type="scientific">Spinactinospora alkalitolerans</name>
    <dbReference type="NCBI Taxonomy" id="687207"/>
    <lineage>
        <taxon>Bacteria</taxon>
        <taxon>Bacillati</taxon>
        <taxon>Actinomycetota</taxon>
        <taxon>Actinomycetes</taxon>
        <taxon>Streptosporangiales</taxon>
        <taxon>Nocardiopsidaceae</taxon>
        <taxon>Spinactinospora</taxon>
    </lineage>
</organism>
<evidence type="ECO:0000256" key="6">
    <source>
        <dbReference type="ARBA" id="ARBA00023136"/>
    </source>
</evidence>
<dbReference type="CDD" id="cd06173">
    <property type="entry name" value="MFS_MefA_like"/>
    <property type="match status" value="1"/>
</dbReference>
<evidence type="ECO:0000256" key="2">
    <source>
        <dbReference type="ARBA" id="ARBA00022448"/>
    </source>
</evidence>
<evidence type="ECO:0000256" key="8">
    <source>
        <dbReference type="ARBA" id="ARBA00040914"/>
    </source>
</evidence>
<keyword evidence="5 10" id="KW-1133">Transmembrane helix</keyword>
<keyword evidence="4 10" id="KW-0812">Transmembrane</keyword>
<dbReference type="GO" id="GO:0005886">
    <property type="term" value="C:plasma membrane"/>
    <property type="evidence" value="ECO:0007669"/>
    <property type="project" value="UniProtKB-SubCell"/>
</dbReference>
<dbReference type="Gene3D" id="1.20.1250.20">
    <property type="entry name" value="MFS general substrate transporter like domains"/>
    <property type="match status" value="1"/>
</dbReference>
<dbReference type="InterPro" id="IPR036259">
    <property type="entry name" value="MFS_trans_sf"/>
</dbReference>
<dbReference type="PROSITE" id="PS50850">
    <property type="entry name" value="MFS"/>
    <property type="match status" value="1"/>
</dbReference>
<comment type="subcellular location">
    <subcellularLocation>
        <location evidence="1">Cell inner membrane</location>
        <topology evidence="1">Multi-pass membrane protein</topology>
    </subcellularLocation>
</comment>
<accession>A0A852TR25</accession>
<feature type="transmembrane region" description="Helical" evidence="10">
    <location>
        <begin position="316"/>
        <end position="334"/>
    </location>
</feature>
<evidence type="ECO:0000313" key="12">
    <source>
        <dbReference type="EMBL" id="NYE46846.1"/>
    </source>
</evidence>
<feature type="domain" description="Major facilitator superfamily (MFS) profile" evidence="11">
    <location>
        <begin position="18"/>
        <end position="405"/>
    </location>
</feature>
<feature type="transmembrane region" description="Helical" evidence="10">
    <location>
        <begin position="261"/>
        <end position="280"/>
    </location>
</feature>
<dbReference type="SUPFAM" id="SSF103473">
    <property type="entry name" value="MFS general substrate transporter"/>
    <property type="match status" value="1"/>
</dbReference>
<feature type="transmembrane region" description="Helical" evidence="10">
    <location>
        <begin position="52"/>
        <end position="76"/>
    </location>
</feature>
<name>A0A852TR25_9ACTN</name>
<feature type="transmembrane region" description="Helical" evidence="10">
    <location>
        <begin position="145"/>
        <end position="174"/>
    </location>
</feature>
<feature type="region of interest" description="Disordered" evidence="9">
    <location>
        <begin position="410"/>
        <end position="430"/>
    </location>
</feature>
<feature type="transmembrane region" description="Helical" evidence="10">
    <location>
        <begin position="180"/>
        <end position="200"/>
    </location>
</feature>
<dbReference type="InterPro" id="IPR011701">
    <property type="entry name" value="MFS"/>
</dbReference>
<feature type="compositionally biased region" description="Low complexity" evidence="9">
    <location>
        <begin position="414"/>
        <end position="430"/>
    </location>
</feature>
<keyword evidence="2" id="KW-0813">Transport</keyword>
<reference evidence="12 13" key="1">
    <citation type="submission" date="2020-07" db="EMBL/GenBank/DDBJ databases">
        <title>Sequencing the genomes of 1000 actinobacteria strains.</title>
        <authorList>
            <person name="Klenk H.-P."/>
        </authorList>
    </citation>
    <scope>NUCLEOTIDE SEQUENCE [LARGE SCALE GENOMIC DNA]</scope>
    <source>
        <strain evidence="12 13">CXB654</strain>
    </source>
</reference>
<comment type="similarity">
    <text evidence="7">Belongs to the major facilitator superfamily. Drug:H(+) antiporter-3 (DHA3) (TC 2.A.1.21) family.</text>
</comment>
<dbReference type="EMBL" id="JACCCC010000001">
    <property type="protein sequence ID" value="NYE46846.1"/>
    <property type="molecule type" value="Genomic_DNA"/>
</dbReference>
<dbReference type="GO" id="GO:0022857">
    <property type="term" value="F:transmembrane transporter activity"/>
    <property type="evidence" value="ECO:0007669"/>
    <property type="project" value="InterPro"/>
</dbReference>
<evidence type="ECO:0000256" key="10">
    <source>
        <dbReference type="SAM" id="Phobius"/>
    </source>
</evidence>
<sequence length="430" mass="43037">MRAADLVIDLTPLRASREFRVLFAARLVSLFGIGFTMVALPLQVYGMTGSSFAVATVSTVSGLSIFCGTLVGGLLADRFDRRVLIVTGRAAGTAAFALFAVNTVIPEQPLLWVIYAGAALNGVLGTFSAVALQAAAPAIVGRDRLAAAGALLALTSELGSVAAPALGGAIIAAWGFGVNYTITAVASAATTVLVMLLPPLKPGGDAAKRPVLQAMAEGLRFATRSPVVGPLLLLGFVQLLFAMPQVLIPEFTDRVLGGGETAAGLLYTAPAVGALIGSLTSGWTGRVRRGGAVLLGAVGLCGLAVAGFGASPHLPLAFAVLVLLGLGQVIEEILRYSLIQAQTPDALRGRVNSVWTAQATVGGSLGAMTLGALAPLLGPGLAIIAGGTATVAAVAAIAALFPGLRRAGAAQSPEEAGAAEGTGTRRGSAS</sequence>
<feature type="transmembrane region" description="Helical" evidence="10">
    <location>
        <begin position="354"/>
        <end position="374"/>
    </location>
</feature>
<evidence type="ECO:0000256" key="3">
    <source>
        <dbReference type="ARBA" id="ARBA00022475"/>
    </source>
</evidence>